<dbReference type="STRING" id="177199.A0A420Y3M0"/>
<evidence type="ECO:0000313" key="3">
    <source>
        <dbReference type="Proteomes" id="UP000275385"/>
    </source>
</evidence>
<dbReference type="AlphaFoldDB" id="A0A420Y3M0"/>
<sequence>MPPKRRAPASSKPTDSTPKPRLSKLAKEHNITAAEENEIREAFSLFSEPLKGEKEGVIPTSDVRRCLIALGIPPASQAELSEFLSILDPEDEGFVTYPNFVAIAALKLHAREDDEEGKRGEVDDAFGLFVSANGQGREERITLGHLKRVAALLKEEVDEAVLKDMILEANGGAGVGKGVGKEEFEGVMRRAGVWR</sequence>
<keyword evidence="3" id="KW-1185">Reference proteome</keyword>
<reference evidence="2 3" key="1">
    <citation type="submission" date="2018-08" db="EMBL/GenBank/DDBJ databases">
        <title>Draft genome of the lignicolous fungus Coniochaeta pulveracea.</title>
        <authorList>
            <person name="Borstlap C.J."/>
            <person name="De Witt R.N."/>
            <person name="Botha A."/>
            <person name="Volschenk H."/>
        </authorList>
    </citation>
    <scope>NUCLEOTIDE SEQUENCE [LARGE SCALE GENOMIC DNA]</scope>
    <source>
        <strain evidence="2 3">CAB683</strain>
    </source>
</reference>
<feature type="region of interest" description="Disordered" evidence="1">
    <location>
        <begin position="1"/>
        <end position="26"/>
    </location>
</feature>
<evidence type="ECO:0000313" key="2">
    <source>
        <dbReference type="EMBL" id="RKU42469.1"/>
    </source>
</evidence>
<dbReference type="SUPFAM" id="SSF47473">
    <property type="entry name" value="EF-hand"/>
    <property type="match status" value="1"/>
</dbReference>
<gene>
    <name evidence="2" type="ORF">DL546_004897</name>
</gene>
<dbReference type="InterPro" id="IPR011992">
    <property type="entry name" value="EF-hand-dom_pair"/>
</dbReference>
<evidence type="ECO:0000256" key="1">
    <source>
        <dbReference type="SAM" id="MobiDB-lite"/>
    </source>
</evidence>
<protein>
    <submittedName>
        <fullName evidence="2">Uncharacterized protein</fullName>
    </submittedName>
</protein>
<dbReference type="Proteomes" id="UP000275385">
    <property type="component" value="Unassembled WGS sequence"/>
</dbReference>
<organism evidence="2 3">
    <name type="scientific">Coniochaeta pulveracea</name>
    <dbReference type="NCBI Taxonomy" id="177199"/>
    <lineage>
        <taxon>Eukaryota</taxon>
        <taxon>Fungi</taxon>
        <taxon>Dikarya</taxon>
        <taxon>Ascomycota</taxon>
        <taxon>Pezizomycotina</taxon>
        <taxon>Sordariomycetes</taxon>
        <taxon>Sordariomycetidae</taxon>
        <taxon>Coniochaetales</taxon>
        <taxon>Coniochaetaceae</taxon>
        <taxon>Coniochaeta</taxon>
    </lineage>
</organism>
<comment type="caution">
    <text evidence="2">The sequence shown here is derived from an EMBL/GenBank/DDBJ whole genome shotgun (WGS) entry which is preliminary data.</text>
</comment>
<proteinExistence type="predicted"/>
<name>A0A420Y3M0_9PEZI</name>
<dbReference type="OrthoDB" id="26525at2759"/>
<accession>A0A420Y3M0</accession>
<dbReference type="Gene3D" id="1.10.238.10">
    <property type="entry name" value="EF-hand"/>
    <property type="match status" value="1"/>
</dbReference>
<dbReference type="EMBL" id="QVQW01000056">
    <property type="protein sequence ID" value="RKU42469.1"/>
    <property type="molecule type" value="Genomic_DNA"/>
</dbReference>